<dbReference type="AlphaFoldDB" id="A0A1F7WSC8"/>
<dbReference type="InterPro" id="IPR036583">
    <property type="entry name" value="23S_rRNA_IVS_sf"/>
</dbReference>
<evidence type="ECO:0000313" key="1">
    <source>
        <dbReference type="EMBL" id="OGM05630.1"/>
    </source>
</evidence>
<sequence>MQSYKELIVWQKSIKLVKEIYNVTKRFPKSELFALVDQIRRASVSIPSNIAEGYGRRSHKEYLQFYSIAYGSALEVETQLIISKELGFITQVEFDKVGSILTEVIKMLYVMVFRN</sequence>
<dbReference type="NCBIfam" id="NF008911">
    <property type="entry name" value="PRK12275.1-2"/>
    <property type="match status" value="1"/>
</dbReference>
<dbReference type="EMBL" id="MGFM01000030">
    <property type="protein sequence ID" value="OGM05630.1"/>
    <property type="molecule type" value="Genomic_DNA"/>
</dbReference>
<dbReference type="Proteomes" id="UP000178812">
    <property type="component" value="Unassembled WGS sequence"/>
</dbReference>
<dbReference type="CDD" id="cd16377">
    <property type="entry name" value="23S_rRNA_IVP_like"/>
    <property type="match status" value="1"/>
</dbReference>
<dbReference type="Gene3D" id="1.20.1440.60">
    <property type="entry name" value="23S rRNA-intervening sequence"/>
    <property type="match status" value="1"/>
</dbReference>
<protein>
    <recommendedName>
        <fullName evidence="3">Four helix bundle protein</fullName>
    </recommendedName>
</protein>
<dbReference type="PANTHER" id="PTHR38471:SF2">
    <property type="entry name" value="FOUR HELIX BUNDLE PROTEIN"/>
    <property type="match status" value="1"/>
</dbReference>
<accession>A0A1F7WSC8</accession>
<dbReference type="PANTHER" id="PTHR38471">
    <property type="entry name" value="FOUR HELIX BUNDLE PROTEIN"/>
    <property type="match status" value="1"/>
</dbReference>
<evidence type="ECO:0000313" key="2">
    <source>
        <dbReference type="Proteomes" id="UP000178812"/>
    </source>
</evidence>
<dbReference type="SUPFAM" id="SSF158446">
    <property type="entry name" value="IVS-encoded protein-like"/>
    <property type="match status" value="1"/>
</dbReference>
<name>A0A1F7WSC8_9BACT</name>
<evidence type="ECO:0008006" key="3">
    <source>
        <dbReference type="Google" id="ProtNLM"/>
    </source>
</evidence>
<organism evidence="1 2">
    <name type="scientific">Candidatus Woesebacteria bacterium GWB1_43_5</name>
    <dbReference type="NCBI Taxonomy" id="1802474"/>
    <lineage>
        <taxon>Bacteria</taxon>
        <taxon>Candidatus Woeseibacteriota</taxon>
    </lineage>
</organism>
<dbReference type="Pfam" id="PF05635">
    <property type="entry name" value="23S_rRNA_IVP"/>
    <property type="match status" value="1"/>
</dbReference>
<dbReference type="InterPro" id="IPR012657">
    <property type="entry name" value="23S_rRNA-intervening_sequence"/>
</dbReference>
<dbReference type="NCBIfam" id="TIGR02436">
    <property type="entry name" value="four helix bundle protein"/>
    <property type="match status" value="1"/>
</dbReference>
<gene>
    <name evidence="1" type="ORF">A2125_00450</name>
</gene>
<proteinExistence type="predicted"/>
<reference evidence="1 2" key="1">
    <citation type="journal article" date="2016" name="Nat. Commun.">
        <title>Thousands of microbial genomes shed light on interconnected biogeochemical processes in an aquifer system.</title>
        <authorList>
            <person name="Anantharaman K."/>
            <person name="Brown C.T."/>
            <person name="Hug L.A."/>
            <person name="Sharon I."/>
            <person name="Castelle C.J."/>
            <person name="Probst A.J."/>
            <person name="Thomas B.C."/>
            <person name="Singh A."/>
            <person name="Wilkins M.J."/>
            <person name="Karaoz U."/>
            <person name="Brodie E.L."/>
            <person name="Williams K.H."/>
            <person name="Hubbard S.S."/>
            <person name="Banfield J.F."/>
        </authorList>
    </citation>
    <scope>NUCLEOTIDE SEQUENCE [LARGE SCALE GENOMIC DNA]</scope>
</reference>
<comment type="caution">
    <text evidence="1">The sequence shown here is derived from an EMBL/GenBank/DDBJ whole genome shotgun (WGS) entry which is preliminary data.</text>
</comment>